<evidence type="ECO:0000256" key="1">
    <source>
        <dbReference type="ARBA" id="ARBA00022694"/>
    </source>
</evidence>
<sequence>MAKAKQKAAGSVPNRPIYSRISYLYQAAAYLSSTRQSEGRVPDGTPRSPENETAAGQHAQSSSVNTTKQAMSRRLLTDLRASSLKAQIRLSPAMKHTICKYCDTLLVEGDTSTSFVENQSKGGKKPWADVLLVKCNTCEGLKRFPVQAPRQKRRPIREVESKRRAEYDAAAPAQVN</sequence>
<dbReference type="AlphaFoldDB" id="A0A4Q4SSQ1"/>
<dbReference type="STRING" id="155417.A0A4Q4SSQ1"/>
<name>A0A4Q4SSQ1_9PEZI</name>
<reference evidence="6 7" key="1">
    <citation type="submission" date="2018-06" db="EMBL/GenBank/DDBJ databases">
        <title>Complete Genomes of Monosporascus.</title>
        <authorList>
            <person name="Robinson A.J."/>
            <person name="Natvig D.O."/>
        </authorList>
    </citation>
    <scope>NUCLEOTIDE SEQUENCE [LARGE SCALE GENOMIC DNA]</scope>
    <source>
        <strain evidence="6 7">CBS 110550</strain>
    </source>
</reference>
<dbReference type="PANTHER" id="PTHR14742:SF0">
    <property type="entry name" value="RIBONUCLEASE P PROTEIN SUBUNIT P21"/>
    <property type="match status" value="1"/>
</dbReference>
<evidence type="ECO:0000256" key="2">
    <source>
        <dbReference type="ARBA" id="ARBA00022723"/>
    </source>
</evidence>
<dbReference type="Gene3D" id="6.20.50.20">
    <property type="match status" value="1"/>
</dbReference>
<gene>
    <name evidence="6" type="ORF">DL764_010472</name>
</gene>
<organism evidence="6 7">
    <name type="scientific">Monosporascus ibericus</name>
    <dbReference type="NCBI Taxonomy" id="155417"/>
    <lineage>
        <taxon>Eukaryota</taxon>
        <taxon>Fungi</taxon>
        <taxon>Dikarya</taxon>
        <taxon>Ascomycota</taxon>
        <taxon>Pezizomycotina</taxon>
        <taxon>Sordariomycetes</taxon>
        <taxon>Xylariomycetidae</taxon>
        <taxon>Xylariales</taxon>
        <taxon>Xylariales incertae sedis</taxon>
        <taxon>Monosporascus</taxon>
    </lineage>
</organism>
<dbReference type="GO" id="GO:0005655">
    <property type="term" value="C:nucleolar ribonuclease P complex"/>
    <property type="evidence" value="ECO:0007669"/>
    <property type="project" value="TreeGrafter"/>
</dbReference>
<evidence type="ECO:0000313" key="7">
    <source>
        <dbReference type="Proteomes" id="UP000293360"/>
    </source>
</evidence>
<evidence type="ECO:0000256" key="5">
    <source>
        <dbReference type="SAM" id="MobiDB-lite"/>
    </source>
</evidence>
<feature type="region of interest" description="Disordered" evidence="5">
    <location>
        <begin position="148"/>
        <end position="176"/>
    </location>
</feature>
<feature type="region of interest" description="Disordered" evidence="5">
    <location>
        <begin position="33"/>
        <end position="70"/>
    </location>
</feature>
<comment type="caution">
    <text evidence="6">The sequence shown here is derived from an EMBL/GenBank/DDBJ whole genome shotgun (WGS) entry which is preliminary data.</text>
</comment>
<keyword evidence="7" id="KW-1185">Reference proteome</keyword>
<dbReference type="GO" id="GO:0008033">
    <property type="term" value="P:tRNA processing"/>
    <property type="evidence" value="ECO:0007669"/>
    <property type="project" value="UniProtKB-KW"/>
</dbReference>
<keyword evidence="1" id="KW-0819">tRNA processing</keyword>
<dbReference type="Pfam" id="PF04032">
    <property type="entry name" value="Rpr2"/>
    <property type="match status" value="1"/>
</dbReference>
<feature type="compositionally biased region" description="Polar residues" evidence="5">
    <location>
        <begin position="58"/>
        <end position="70"/>
    </location>
</feature>
<dbReference type="GO" id="GO:0046872">
    <property type="term" value="F:metal ion binding"/>
    <property type="evidence" value="ECO:0007669"/>
    <property type="project" value="UniProtKB-KW"/>
</dbReference>
<dbReference type="PANTHER" id="PTHR14742">
    <property type="entry name" value="RIBONUCLEASE P SUBUNIT P21"/>
    <property type="match status" value="1"/>
</dbReference>
<protein>
    <submittedName>
        <fullName evidence="6">Uncharacterized protein</fullName>
    </submittedName>
</protein>
<evidence type="ECO:0000256" key="4">
    <source>
        <dbReference type="ARBA" id="ARBA00038402"/>
    </source>
</evidence>
<evidence type="ECO:0000256" key="3">
    <source>
        <dbReference type="ARBA" id="ARBA00022833"/>
    </source>
</evidence>
<proteinExistence type="inferred from homology"/>
<dbReference type="Proteomes" id="UP000293360">
    <property type="component" value="Unassembled WGS sequence"/>
</dbReference>
<dbReference type="EMBL" id="QJNU01001564">
    <property type="protein sequence ID" value="RYO75424.1"/>
    <property type="molecule type" value="Genomic_DNA"/>
</dbReference>
<dbReference type="InterPro" id="IPR007175">
    <property type="entry name" value="Rpr2/Snm1/Rpp21"/>
</dbReference>
<comment type="similarity">
    <text evidence="4">Belongs to the eukaryotic/archaeal RNase P protein component 4 family.</text>
</comment>
<keyword evidence="2" id="KW-0479">Metal-binding</keyword>
<feature type="compositionally biased region" description="Basic and acidic residues" evidence="5">
    <location>
        <begin position="156"/>
        <end position="167"/>
    </location>
</feature>
<keyword evidence="3" id="KW-0862">Zinc</keyword>
<dbReference type="OrthoDB" id="128536at2759"/>
<evidence type="ECO:0000313" key="6">
    <source>
        <dbReference type="EMBL" id="RYO75424.1"/>
    </source>
</evidence>
<accession>A0A4Q4SSQ1</accession>